<dbReference type="Proteomes" id="UP001591681">
    <property type="component" value="Unassembled WGS sequence"/>
</dbReference>
<dbReference type="InterPro" id="IPR029520">
    <property type="entry name" value="RdCVF"/>
</dbReference>
<comment type="caution">
    <text evidence="3">The sequence shown here is derived from an EMBL/GenBank/DDBJ whole genome shotgun (WGS) entry which is preliminary data.</text>
</comment>
<evidence type="ECO:0000313" key="3">
    <source>
        <dbReference type="EMBL" id="KAL2076302.1"/>
    </source>
</evidence>
<keyword evidence="4" id="KW-1185">Reference proteome</keyword>
<proteinExistence type="predicted"/>
<dbReference type="InterPro" id="IPR036249">
    <property type="entry name" value="Thioredoxin-like_sf"/>
</dbReference>
<evidence type="ECO:0000313" key="4">
    <source>
        <dbReference type="Proteomes" id="UP001591681"/>
    </source>
</evidence>
<dbReference type="InterPro" id="IPR012336">
    <property type="entry name" value="Thioredoxin-like_fold"/>
</dbReference>
<evidence type="ECO:0000259" key="2">
    <source>
        <dbReference type="Pfam" id="PF13905"/>
    </source>
</evidence>
<dbReference type="Gene3D" id="3.40.30.10">
    <property type="entry name" value="Glutaredoxin"/>
    <property type="match status" value="1"/>
</dbReference>
<evidence type="ECO:0000256" key="1">
    <source>
        <dbReference type="SAM" id="MobiDB-lite"/>
    </source>
</evidence>
<dbReference type="PANTHER" id="PTHR47109:SF1">
    <property type="entry name" value="NUCLEOREDOXIN-LIKE PROTEIN 1"/>
    <property type="match status" value="1"/>
</dbReference>
<gene>
    <name evidence="3" type="ORF">ACEWY4_028100</name>
</gene>
<reference evidence="3 4" key="1">
    <citation type="submission" date="2024-09" db="EMBL/GenBank/DDBJ databases">
        <title>A chromosome-level genome assembly of Gray's grenadier anchovy, Coilia grayii.</title>
        <authorList>
            <person name="Fu Z."/>
        </authorList>
    </citation>
    <scope>NUCLEOTIDE SEQUENCE [LARGE SCALE GENOMIC DNA]</scope>
    <source>
        <strain evidence="3">G4</strain>
        <tissue evidence="3">Muscle</tissue>
    </source>
</reference>
<sequence length="221" mass="26117">MVDLFVDRILVKNNRDREELDTEREIVSKLQNRILMLFFGSWDSEPCQDFAPTLKDFYKRLTDGFYVERAAQLVLIFVSLDDTEDEQDKLLKELPKRCLFLNFEDPYRKELSGMFGVEDVPRVVVVRPDCSVLLANAVAEISALGTDCYRNWQEASDIIDRNFELHEEFDENRTRSWTDPFRRVKYKVEEDEEKKEKKKKKKKKKDDDDDDDNDGGRGPWG</sequence>
<feature type="domain" description="Thioredoxin-like fold" evidence="2">
    <location>
        <begin position="32"/>
        <end position="132"/>
    </location>
</feature>
<dbReference type="PANTHER" id="PTHR47109">
    <property type="entry name" value="NUCLEOREDOXIN-LIKE PROTEIN 1"/>
    <property type="match status" value="1"/>
</dbReference>
<organism evidence="3 4">
    <name type="scientific">Coilia grayii</name>
    <name type="common">Gray's grenadier anchovy</name>
    <dbReference type="NCBI Taxonomy" id="363190"/>
    <lineage>
        <taxon>Eukaryota</taxon>
        <taxon>Metazoa</taxon>
        <taxon>Chordata</taxon>
        <taxon>Craniata</taxon>
        <taxon>Vertebrata</taxon>
        <taxon>Euteleostomi</taxon>
        <taxon>Actinopterygii</taxon>
        <taxon>Neopterygii</taxon>
        <taxon>Teleostei</taxon>
        <taxon>Clupei</taxon>
        <taxon>Clupeiformes</taxon>
        <taxon>Clupeoidei</taxon>
        <taxon>Engraulidae</taxon>
        <taxon>Coilinae</taxon>
        <taxon>Coilia</taxon>
    </lineage>
</organism>
<dbReference type="AlphaFoldDB" id="A0ABD1INC0"/>
<dbReference type="Pfam" id="PF13905">
    <property type="entry name" value="Thioredoxin_8"/>
    <property type="match status" value="1"/>
</dbReference>
<protein>
    <recommendedName>
        <fullName evidence="2">Thioredoxin-like fold domain-containing protein</fullName>
    </recommendedName>
</protein>
<dbReference type="SUPFAM" id="SSF52833">
    <property type="entry name" value="Thioredoxin-like"/>
    <property type="match status" value="1"/>
</dbReference>
<dbReference type="EMBL" id="JBHFQA010000552">
    <property type="protein sequence ID" value="KAL2076302.1"/>
    <property type="molecule type" value="Genomic_DNA"/>
</dbReference>
<feature type="region of interest" description="Disordered" evidence="1">
    <location>
        <begin position="188"/>
        <end position="221"/>
    </location>
</feature>
<name>A0ABD1INC0_9TELE</name>
<accession>A0ABD1INC0</accession>